<keyword evidence="3" id="KW-1185">Reference proteome</keyword>
<gene>
    <name evidence="2" type="ORF">H8Z76_13160</name>
</gene>
<reference evidence="2 3" key="1">
    <citation type="submission" date="2020-08" db="EMBL/GenBank/DDBJ databases">
        <title>Genome public.</title>
        <authorList>
            <person name="Liu C."/>
            <person name="Sun Q."/>
        </authorList>
    </citation>
    <scope>NUCLEOTIDE SEQUENCE [LARGE SCALE GENOMIC DNA]</scope>
    <source>
        <strain evidence="2 3">BX0805</strain>
    </source>
</reference>
<dbReference type="Proteomes" id="UP000621540">
    <property type="component" value="Unassembled WGS sequence"/>
</dbReference>
<feature type="transmembrane region" description="Helical" evidence="1">
    <location>
        <begin position="87"/>
        <end position="110"/>
    </location>
</feature>
<evidence type="ECO:0000313" key="3">
    <source>
        <dbReference type="Proteomes" id="UP000621540"/>
    </source>
</evidence>
<feature type="transmembrane region" description="Helical" evidence="1">
    <location>
        <begin position="147"/>
        <end position="170"/>
    </location>
</feature>
<proteinExistence type="predicted"/>
<sequence length="281" mass="30577">MISWISENICEYFTDQISGAIALFGDKINNIFYATVDAGVSNAYVVNANTFLVVFALAAVALIVGKEVLDGDLIDVNYDPDDSPMDFLLRIAEAVAVISCFGALFDYLMVFSKRFASDLLGSSNATGVKDITSGLINIDLSNTGSAAGMYITVVMLVFIGFIVFAVVSGFRGAELIAMKMFAVIFALDLIHANRERWNNFFMAFLLAMFSYGFQTLFYILSLKSYASASINDMGYCLSAIGWLLMAIIGPHFLEKYLYKSGISKAAGSGLRMLAQTAMIKA</sequence>
<feature type="transmembrane region" description="Helical" evidence="1">
    <location>
        <begin position="44"/>
        <end position="64"/>
    </location>
</feature>
<organism evidence="2 3">
    <name type="scientific">Roseburia yibonii</name>
    <dbReference type="NCBI Taxonomy" id="2763063"/>
    <lineage>
        <taxon>Bacteria</taxon>
        <taxon>Bacillati</taxon>
        <taxon>Bacillota</taxon>
        <taxon>Clostridia</taxon>
        <taxon>Lachnospirales</taxon>
        <taxon>Lachnospiraceae</taxon>
        <taxon>Roseburia</taxon>
    </lineage>
</organism>
<evidence type="ECO:0008006" key="4">
    <source>
        <dbReference type="Google" id="ProtNLM"/>
    </source>
</evidence>
<dbReference type="RefSeq" id="WP_176924651.1">
    <property type="nucleotide sequence ID" value="NZ_JACOQH010000013.1"/>
</dbReference>
<evidence type="ECO:0000256" key="1">
    <source>
        <dbReference type="SAM" id="Phobius"/>
    </source>
</evidence>
<dbReference type="Pfam" id="PF19597">
    <property type="entry name" value="TrbL_4"/>
    <property type="match status" value="1"/>
</dbReference>
<name>A0ABR7IDB1_9FIRM</name>
<dbReference type="InterPro" id="IPR046084">
    <property type="entry name" value="TrbL_4"/>
</dbReference>
<comment type="caution">
    <text evidence="2">The sequence shown here is derived from an EMBL/GenBank/DDBJ whole genome shotgun (WGS) entry which is preliminary data.</text>
</comment>
<keyword evidence="1" id="KW-0472">Membrane</keyword>
<dbReference type="EMBL" id="JACOQH010000013">
    <property type="protein sequence ID" value="MBC5754932.1"/>
    <property type="molecule type" value="Genomic_DNA"/>
</dbReference>
<evidence type="ECO:0000313" key="2">
    <source>
        <dbReference type="EMBL" id="MBC5754932.1"/>
    </source>
</evidence>
<accession>A0ABR7IDB1</accession>
<protein>
    <recommendedName>
        <fullName evidence="4">TrbL/VirB6 plasmid conjugal transfer protein</fullName>
    </recommendedName>
</protein>
<feature type="transmembrane region" description="Helical" evidence="1">
    <location>
        <begin position="232"/>
        <end position="253"/>
    </location>
</feature>
<keyword evidence="1" id="KW-0812">Transmembrane</keyword>
<feature type="transmembrane region" description="Helical" evidence="1">
    <location>
        <begin position="200"/>
        <end position="220"/>
    </location>
</feature>
<keyword evidence="1" id="KW-1133">Transmembrane helix</keyword>